<dbReference type="EMBL" id="CP014782">
    <property type="protein sequence ID" value="AQS38797.1"/>
    <property type="molecule type" value="Genomic_DNA"/>
</dbReference>
<evidence type="ECO:0000256" key="1">
    <source>
        <dbReference type="SAM" id="Phobius"/>
    </source>
</evidence>
<keyword evidence="1" id="KW-1133">Transmembrane helix</keyword>
<feature type="transmembrane region" description="Helical" evidence="1">
    <location>
        <begin position="27"/>
        <end position="46"/>
    </location>
</feature>
<evidence type="ECO:0000313" key="2">
    <source>
        <dbReference type="EMBL" id="AQS38797.1"/>
    </source>
</evidence>
<dbReference type="Proteomes" id="UP000189545">
    <property type="component" value="Chromosome"/>
</dbReference>
<sequence length="66" mass="7202">MAVLASYGYDGMDQSTIKASLPGMQLLMSWIPAGFAFAGVILMLFYPLGCKQNQEIGEELAKRSKL</sequence>
<dbReference type="KEGG" id="spsw:Sps_03679"/>
<organism evidence="2 3">
    <name type="scientific">Shewanella psychrophila</name>
    <dbReference type="NCBI Taxonomy" id="225848"/>
    <lineage>
        <taxon>Bacteria</taxon>
        <taxon>Pseudomonadati</taxon>
        <taxon>Pseudomonadota</taxon>
        <taxon>Gammaproteobacteria</taxon>
        <taxon>Alteromonadales</taxon>
        <taxon>Shewanellaceae</taxon>
        <taxon>Shewanella</taxon>
    </lineage>
</organism>
<dbReference type="AlphaFoldDB" id="A0A1S6HTA6"/>
<keyword evidence="1" id="KW-0812">Transmembrane</keyword>
<dbReference type="STRING" id="225848.Sps_03679"/>
<name>A0A1S6HTA6_9GAMM</name>
<reference evidence="2 3" key="1">
    <citation type="submission" date="2016-03" db="EMBL/GenBank/DDBJ databases">
        <title>Complete genome sequence of Shewanella psychrophila WP2, a deep sea bacterium isolated from west Pacific sediment.</title>
        <authorList>
            <person name="Xu G."/>
            <person name="Jian H."/>
        </authorList>
    </citation>
    <scope>NUCLEOTIDE SEQUENCE [LARGE SCALE GENOMIC DNA]</scope>
    <source>
        <strain evidence="2 3">WP2</strain>
    </source>
</reference>
<keyword evidence="1" id="KW-0472">Membrane</keyword>
<keyword evidence="3" id="KW-1185">Reference proteome</keyword>
<protein>
    <submittedName>
        <fullName evidence="2">Uncharacterized protein</fullName>
    </submittedName>
</protein>
<gene>
    <name evidence="2" type="ORF">Sps_03679</name>
</gene>
<evidence type="ECO:0000313" key="3">
    <source>
        <dbReference type="Proteomes" id="UP000189545"/>
    </source>
</evidence>
<accession>A0A1S6HTA6</accession>
<proteinExistence type="predicted"/>